<dbReference type="AlphaFoldDB" id="A0A1Y1X9C3"/>
<gene>
    <name evidence="2" type="ORF">BCR32DRAFT_267992</name>
</gene>
<dbReference type="EMBL" id="MCFG01000107">
    <property type="protein sequence ID" value="ORX81944.1"/>
    <property type="molecule type" value="Genomic_DNA"/>
</dbReference>
<dbReference type="OrthoDB" id="2145641at2759"/>
<comment type="caution">
    <text evidence="2">The sequence shown here is derived from an EMBL/GenBank/DDBJ whole genome shotgun (WGS) entry which is preliminary data.</text>
</comment>
<reference evidence="2 3" key="1">
    <citation type="submission" date="2016-08" db="EMBL/GenBank/DDBJ databases">
        <title>A Parts List for Fungal Cellulosomes Revealed by Comparative Genomics.</title>
        <authorList>
            <consortium name="DOE Joint Genome Institute"/>
            <person name="Haitjema C.H."/>
            <person name="Gilmore S.P."/>
            <person name="Henske J.K."/>
            <person name="Solomon K.V."/>
            <person name="De Groot R."/>
            <person name="Kuo A."/>
            <person name="Mondo S.J."/>
            <person name="Salamov A.A."/>
            <person name="Labutti K."/>
            <person name="Zhao Z."/>
            <person name="Chiniquy J."/>
            <person name="Barry K."/>
            <person name="Brewer H.M."/>
            <person name="Purvine S.O."/>
            <person name="Wright A.T."/>
            <person name="Boxma B."/>
            <person name="Van Alen T."/>
            <person name="Hackstein J.H."/>
            <person name="Baker S.E."/>
            <person name="Grigoriev I.V."/>
            <person name="O'Malley M.A."/>
        </authorList>
    </citation>
    <scope>NUCLEOTIDE SEQUENCE [LARGE SCALE GENOMIC DNA]</scope>
    <source>
        <strain evidence="2 3">S4</strain>
    </source>
</reference>
<dbReference type="Proteomes" id="UP000193944">
    <property type="component" value="Unassembled WGS sequence"/>
</dbReference>
<name>A0A1Y1X9C3_9FUNG</name>
<protein>
    <submittedName>
        <fullName evidence="2">Uncharacterized protein</fullName>
    </submittedName>
</protein>
<proteinExistence type="predicted"/>
<evidence type="ECO:0000256" key="1">
    <source>
        <dbReference type="SAM" id="SignalP"/>
    </source>
</evidence>
<keyword evidence="3" id="KW-1185">Reference proteome</keyword>
<reference evidence="2 3" key="2">
    <citation type="submission" date="2016-08" db="EMBL/GenBank/DDBJ databases">
        <title>Pervasive Adenine N6-methylation of Active Genes in Fungi.</title>
        <authorList>
            <consortium name="DOE Joint Genome Institute"/>
            <person name="Mondo S.J."/>
            <person name="Dannebaum R.O."/>
            <person name="Kuo R.C."/>
            <person name="Labutti K."/>
            <person name="Haridas S."/>
            <person name="Kuo A."/>
            <person name="Salamov A."/>
            <person name="Ahrendt S.R."/>
            <person name="Lipzen A."/>
            <person name="Sullivan W."/>
            <person name="Andreopoulos W.B."/>
            <person name="Clum A."/>
            <person name="Lindquist E."/>
            <person name="Daum C."/>
            <person name="Ramamoorthy G.K."/>
            <person name="Gryganskyi A."/>
            <person name="Culley D."/>
            <person name="Magnuson J.K."/>
            <person name="James T.Y."/>
            <person name="O'Malley M.A."/>
            <person name="Stajich J.E."/>
            <person name="Spatafora J.W."/>
            <person name="Visel A."/>
            <person name="Grigoriev I.V."/>
        </authorList>
    </citation>
    <scope>NUCLEOTIDE SEQUENCE [LARGE SCALE GENOMIC DNA]</scope>
    <source>
        <strain evidence="2 3">S4</strain>
    </source>
</reference>
<organism evidence="2 3">
    <name type="scientific">Anaeromyces robustus</name>
    <dbReference type="NCBI Taxonomy" id="1754192"/>
    <lineage>
        <taxon>Eukaryota</taxon>
        <taxon>Fungi</taxon>
        <taxon>Fungi incertae sedis</taxon>
        <taxon>Chytridiomycota</taxon>
        <taxon>Chytridiomycota incertae sedis</taxon>
        <taxon>Neocallimastigomycetes</taxon>
        <taxon>Neocallimastigales</taxon>
        <taxon>Neocallimastigaceae</taxon>
        <taxon>Anaeromyces</taxon>
    </lineage>
</organism>
<feature type="signal peptide" evidence="1">
    <location>
        <begin position="1"/>
        <end position="19"/>
    </location>
</feature>
<keyword evidence="1" id="KW-0732">Signal</keyword>
<feature type="chain" id="PRO_5012960114" evidence="1">
    <location>
        <begin position="20"/>
        <end position="260"/>
    </location>
</feature>
<evidence type="ECO:0000313" key="3">
    <source>
        <dbReference type="Proteomes" id="UP000193944"/>
    </source>
</evidence>
<evidence type="ECO:0000313" key="2">
    <source>
        <dbReference type="EMBL" id="ORX81944.1"/>
    </source>
</evidence>
<accession>A0A1Y1X9C3</accession>
<sequence>MRFSMKFILPLLSTTTVFGSILGSKFSAEGLLESVKSYNGSENCISEITKIQNCIMNNITNDKLEESCSNYNSEACQALYEDPMKVLPSCKENAIISALANSSINLIALDLKVKCQKDENGKDCPLAEVELTNSDATNEVISEAIKNSCKSKTCRENALNFLEYTSETNDKASGLLQDSITTLAGAGSISEESLNAIVERQSINDSEIKKYIETLKGENCVAQSVANVITNDASDAFKTIRSLSSIICTIVFLVLYNRIF</sequence>